<dbReference type="Pfam" id="PF25183">
    <property type="entry name" value="OMP_b-brl_4"/>
    <property type="match status" value="1"/>
</dbReference>
<sequence length="1189" mass="127365">MSKRFTRYFASAAFALSVLLLPAMLHAQLSGKGTIQGTVTDPSGAIVPGATVKIVHNSTHTEHDQQTTGSGFYSVASLDPGVYTVTVTAPGFQAYSQENVNLDALQVFGLNVKLQVGATDTTITVSTAPAPLDTTNATLGTTIENETYEALPLNMGGAPRDPTAFVYLTPGVVSDGHSGQFNGGQSYHNETYIEGLAITDPAIQGNSQAINRGVSVDAVDQFQVQTSSTSAAYQGQGLQNYTLKSGTNQFHGRAFEYFRNTVLDTWGWSSKNVINPATGTATKPVERQNEYGGTLGGPILKNKLFFFGSYDGQRYLKGSNPSAVTVPTDAERTGDFSAAAPIYDPLTTVCNHGVCTRQQFSYNGKLNVIDPARFSKVAQFYQKFIPAATDKTAQVNNYLGGFNTGFNYSKYSIKLDYDLSQKNRLTLLYTYGNRAANPGCCDSSGLPQPFTATVGNSQFNMLGLIEDTYTINDHLVNQLKYGVSRGGGVSLNPGEAPQYAASASGLANLPTGQASDAAPRFGFSGNIAPASLGGTANSNNQGNSEYGTSYVLLDSMQYVRGRHSMSWGGQYQWLNDNDTSLTGGTYLNLNFSSNETAMFKPGTSTLNTATGAPYASFILGAVDGGSISDSRQVITTGARYYTFSPFFEDDIKVNQRLTVNLGLRWDLYSPFREVHNKLSFLDATRINPITGTPGALSFAGNGPDGCNCSTPVRTWYKNFGPHIGFAYSVTPKTVVRGGSDIAYTHAGGVGGRGGGRQGTGQLGFSGGLSIASPDSGITPGLYLNAANNYALPSYAAATPNAAFGTGYTTTPGYTGSPNGVSYADPYLSRRAPYYENFNFGIQQQVLTQTVLSVNYSGSNGHFLGTGIGHGIYSNQLDPQYLFLGSLLTAPATTANIAAAKAKMPSFKLPYANFSPSASIGQALRPFAQYNGFSDVWGDMGNSNYSSLQVTLNQKPRRGLSYTINYTYSKMYDDTGTGRTAYGNNAYVERSLSTTDQPSNVSAYAVWEEPFGHGNGNRFVNALIKDYAISGIYRYTSGYPLAITASGCNLPFSGTCMPNLNPNFHGPIRINDGYGHNTYKDALATPFIDYRAFSVPSAYTIGNAPRTYAYALRGPGGDDTDMSLRRAFNLYERLKFTFQADVFNVTNNVRFADPNVVFDSNGGTTKQTFGKITGTANSSRDIQFSGRIDF</sequence>
<dbReference type="RefSeq" id="WP_348267857.1">
    <property type="nucleotide sequence ID" value="NZ_CP121194.1"/>
</dbReference>
<proteinExistence type="predicted"/>
<dbReference type="PANTHER" id="PTHR30069:SF46">
    <property type="entry name" value="OAR PROTEIN"/>
    <property type="match status" value="1"/>
</dbReference>
<keyword evidence="9" id="KW-0378">Hydrolase</keyword>
<gene>
    <name evidence="9" type="ORF">P4G45_01105</name>
</gene>
<reference evidence="9" key="1">
    <citation type="submission" date="2023-03" db="EMBL/GenBank/DDBJ databases">
        <title>Edaphobacter sp.</title>
        <authorList>
            <person name="Huber K.J."/>
            <person name="Papendorf J."/>
            <person name="Pilke C."/>
            <person name="Bunk B."/>
            <person name="Sproeer C."/>
            <person name="Pester M."/>
        </authorList>
    </citation>
    <scope>NUCLEOTIDE SEQUENCE</scope>
    <source>
        <strain evidence="9">DSM 109919</strain>
    </source>
</reference>
<keyword evidence="9" id="KW-0645">Protease</keyword>
<evidence type="ECO:0000256" key="2">
    <source>
        <dbReference type="ARBA" id="ARBA00022448"/>
    </source>
</evidence>
<dbReference type="Gene3D" id="2.40.170.20">
    <property type="entry name" value="TonB-dependent receptor, beta-barrel domain"/>
    <property type="match status" value="1"/>
</dbReference>
<dbReference type="InterPro" id="IPR008969">
    <property type="entry name" value="CarboxyPept-like_regulatory"/>
</dbReference>
<name>A0AAU7CY79_9BACT</name>
<dbReference type="InterPro" id="IPR036942">
    <property type="entry name" value="Beta-barrel_TonB_sf"/>
</dbReference>
<dbReference type="EMBL" id="CP121194">
    <property type="protein sequence ID" value="XBH10349.1"/>
    <property type="molecule type" value="Genomic_DNA"/>
</dbReference>
<keyword evidence="2" id="KW-0813">Transport</keyword>
<dbReference type="PANTHER" id="PTHR30069">
    <property type="entry name" value="TONB-DEPENDENT OUTER MEMBRANE RECEPTOR"/>
    <property type="match status" value="1"/>
</dbReference>
<feature type="domain" description="TonB-dependent transporter Oar-like beta-barrel" evidence="8">
    <location>
        <begin position="242"/>
        <end position="1182"/>
    </location>
</feature>
<evidence type="ECO:0000256" key="7">
    <source>
        <dbReference type="SAM" id="SignalP"/>
    </source>
</evidence>
<dbReference type="KEGG" id="epl:P4G45_01105"/>
<dbReference type="GO" id="GO:0015344">
    <property type="term" value="F:siderophore uptake transmembrane transporter activity"/>
    <property type="evidence" value="ECO:0007669"/>
    <property type="project" value="TreeGrafter"/>
</dbReference>
<protein>
    <submittedName>
        <fullName evidence="9">Carboxypeptidase-like regulatory domain-containing protein</fullName>
    </submittedName>
</protein>
<dbReference type="InterPro" id="IPR057601">
    <property type="entry name" value="Oar-like_b-barrel"/>
</dbReference>
<dbReference type="Pfam" id="PF13620">
    <property type="entry name" value="CarboxypepD_reg"/>
    <property type="match status" value="1"/>
</dbReference>
<keyword evidence="7" id="KW-0732">Signal</keyword>
<accession>A0AAU7CY79</accession>
<dbReference type="AlphaFoldDB" id="A0AAU7CY79"/>
<feature type="signal peptide" evidence="7">
    <location>
        <begin position="1"/>
        <end position="27"/>
    </location>
</feature>
<evidence type="ECO:0000259" key="8">
    <source>
        <dbReference type="Pfam" id="PF25183"/>
    </source>
</evidence>
<dbReference type="SUPFAM" id="SSF56935">
    <property type="entry name" value="Porins"/>
    <property type="match status" value="1"/>
</dbReference>
<evidence type="ECO:0000256" key="6">
    <source>
        <dbReference type="ARBA" id="ARBA00023237"/>
    </source>
</evidence>
<dbReference type="InterPro" id="IPR039426">
    <property type="entry name" value="TonB-dep_rcpt-like"/>
</dbReference>
<evidence type="ECO:0000256" key="1">
    <source>
        <dbReference type="ARBA" id="ARBA00004571"/>
    </source>
</evidence>
<evidence type="ECO:0000256" key="3">
    <source>
        <dbReference type="ARBA" id="ARBA00022452"/>
    </source>
</evidence>
<evidence type="ECO:0000256" key="4">
    <source>
        <dbReference type="ARBA" id="ARBA00022692"/>
    </source>
</evidence>
<keyword evidence="5" id="KW-0472">Membrane</keyword>
<dbReference type="GO" id="GO:0044718">
    <property type="term" value="P:siderophore transmembrane transport"/>
    <property type="evidence" value="ECO:0007669"/>
    <property type="project" value="TreeGrafter"/>
</dbReference>
<organism evidence="9">
    <name type="scientific">Edaphobacter paludis</name>
    <dbReference type="NCBI Taxonomy" id="3035702"/>
    <lineage>
        <taxon>Bacteria</taxon>
        <taxon>Pseudomonadati</taxon>
        <taxon>Acidobacteriota</taxon>
        <taxon>Terriglobia</taxon>
        <taxon>Terriglobales</taxon>
        <taxon>Acidobacteriaceae</taxon>
        <taxon>Edaphobacter</taxon>
    </lineage>
</organism>
<evidence type="ECO:0000313" key="9">
    <source>
        <dbReference type="EMBL" id="XBH10349.1"/>
    </source>
</evidence>
<comment type="subcellular location">
    <subcellularLocation>
        <location evidence="1">Cell outer membrane</location>
        <topology evidence="1">Multi-pass membrane protein</topology>
    </subcellularLocation>
</comment>
<evidence type="ECO:0000256" key="5">
    <source>
        <dbReference type="ARBA" id="ARBA00023136"/>
    </source>
</evidence>
<keyword evidence="4" id="KW-0812">Transmembrane</keyword>
<keyword evidence="6" id="KW-0998">Cell outer membrane</keyword>
<dbReference type="SUPFAM" id="SSF49464">
    <property type="entry name" value="Carboxypeptidase regulatory domain-like"/>
    <property type="match status" value="1"/>
</dbReference>
<feature type="chain" id="PRO_5043380558" evidence="7">
    <location>
        <begin position="28"/>
        <end position="1189"/>
    </location>
</feature>
<dbReference type="Gene3D" id="2.60.40.1120">
    <property type="entry name" value="Carboxypeptidase-like, regulatory domain"/>
    <property type="match status" value="1"/>
</dbReference>
<keyword evidence="3" id="KW-1134">Transmembrane beta strand</keyword>
<keyword evidence="9" id="KW-0121">Carboxypeptidase</keyword>
<dbReference type="GO" id="GO:0004180">
    <property type="term" value="F:carboxypeptidase activity"/>
    <property type="evidence" value="ECO:0007669"/>
    <property type="project" value="UniProtKB-KW"/>
</dbReference>
<dbReference type="GO" id="GO:0009279">
    <property type="term" value="C:cell outer membrane"/>
    <property type="evidence" value="ECO:0007669"/>
    <property type="project" value="UniProtKB-SubCell"/>
</dbReference>